<evidence type="ECO:0000313" key="2">
    <source>
        <dbReference type="Proteomes" id="UP000273655"/>
    </source>
</evidence>
<organism evidence="1 2">
    <name type="scientific">Salmonella enterica I</name>
    <dbReference type="NCBI Taxonomy" id="59201"/>
    <lineage>
        <taxon>Bacteria</taxon>
        <taxon>Pseudomonadati</taxon>
        <taxon>Pseudomonadota</taxon>
        <taxon>Gammaproteobacteria</taxon>
        <taxon>Enterobacterales</taxon>
        <taxon>Enterobacteriaceae</taxon>
        <taxon>Salmonella</taxon>
    </lineage>
</organism>
<proteinExistence type="predicted"/>
<name>A0A3S4F4U3_SALET</name>
<dbReference type="EMBL" id="LR134148">
    <property type="protein sequence ID" value="VEA33736.1"/>
    <property type="molecule type" value="Genomic_DNA"/>
</dbReference>
<gene>
    <name evidence="1" type="ORF">NCTC8271_01507</name>
</gene>
<sequence length="144" mass="16629">MKDGDMPKIIKEMCAERPEIGALACYLYDEIEARAKKSSNIALSYKDLFNIAGGYNKILQPETYEQVIYPAIQILCSPKVDFLKLNYWFIDDFHDPVELEIEEVIEAEISQSLANPFTGELMYDYKSFVFPFFTLDESKSKDII</sequence>
<evidence type="ECO:0000313" key="1">
    <source>
        <dbReference type="EMBL" id="VEA33736.1"/>
    </source>
</evidence>
<protein>
    <submittedName>
        <fullName evidence="1">Uncharacterized protein</fullName>
    </submittedName>
</protein>
<reference evidence="1 2" key="1">
    <citation type="submission" date="2018-12" db="EMBL/GenBank/DDBJ databases">
        <authorList>
            <consortium name="Pathogen Informatics"/>
        </authorList>
    </citation>
    <scope>NUCLEOTIDE SEQUENCE [LARGE SCALE GENOMIC DNA]</scope>
    <source>
        <strain evidence="1 2">NCTC8271</strain>
    </source>
</reference>
<dbReference type="AlphaFoldDB" id="A0A3S4F4U3"/>
<dbReference type="Proteomes" id="UP000273655">
    <property type="component" value="Chromosome 1"/>
</dbReference>
<accession>A0A3S4F4U3</accession>